<dbReference type="InParanoid" id="A0A2J6T8L9"/>
<protein>
    <recommendedName>
        <fullName evidence="3">Heterokaryon incompatibility domain-containing protein</fullName>
    </recommendedName>
</protein>
<feature type="non-terminal residue" evidence="1">
    <location>
        <position position="1"/>
    </location>
</feature>
<dbReference type="OrthoDB" id="5430496at2759"/>
<dbReference type="PANTHER" id="PTHR24148:SF64">
    <property type="entry name" value="HETEROKARYON INCOMPATIBILITY DOMAIN-CONTAINING PROTEIN"/>
    <property type="match status" value="1"/>
</dbReference>
<proteinExistence type="predicted"/>
<name>A0A2J6T8L9_9HELO</name>
<dbReference type="PANTHER" id="PTHR24148">
    <property type="entry name" value="ANKYRIN REPEAT DOMAIN-CONTAINING PROTEIN 39 HOMOLOG-RELATED"/>
    <property type="match status" value="1"/>
</dbReference>
<evidence type="ECO:0000313" key="2">
    <source>
        <dbReference type="Proteomes" id="UP000235371"/>
    </source>
</evidence>
<dbReference type="InterPro" id="IPR052895">
    <property type="entry name" value="HetReg/Transcr_Mod"/>
</dbReference>
<evidence type="ECO:0000313" key="1">
    <source>
        <dbReference type="EMBL" id="PMD59377.1"/>
    </source>
</evidence>
<sequence>FDRKFCVTSKGYIGLVPPYTELGDKVCLIYSGTTPCLLRDVGKEKHALVGECYLHGMMNGEILPESGDETLFFV</sequence>
<organism evidence="1 2">
    <name type="scientific">Hyaloscypha bicolor E</name>
    <dbReference type="NCBI Taxonomy" id="1095630"/>
    <lineage>
        <taxon>Eukaryota</taxon>
        <taxon>Fungi</taxon>
        <taxon>Dikarya</taxon>
        <taxon>Ascomycota</taxon>
        <taxon>Pezizomycotina</taxon>
        <taxon>Leotiomycetes</taxon>
        <taxon>Helotiales</taxon>
        <taxon>Hyaloscyphaceae</taxon>
        <taxon>Hyaloscypha</taxon>
        <taxon>Hyaloscypha bicolor</taxon>
    </lineage>
</organism>
<dbReference type="Pfam" id="PF26639">
    <property type="entry name" value="Het-6_barrel"/>
    <property type="match status" value="1"/>
</dbReference>
<keyword evidence="2" id="KW-1185">Reference proteome</keyword>
<dbReference type="GeneID" id="36581278"/>
<accession>A0A2J6T8L9</accession>
<feature type="non-terminal residue" evidence="1">
    <location>
        <position position="74"/>
    </location>
</feature>
<dbReference type="RefSeq" id="XP_024736281.1">
    <property type="nucleotide sequence ID" value="XM_024873198.1"/>
</dbReference>
<dbReference type="Proteomes" id="UP000235371">
    <property type="component" value="Unassembled WGS sequence"/>
</dbReference>
<dbReference type="AlphaFoldDB" id="A0A2J6T8L9"/>
<gene>
    <name evidence="1" type="ORF">K444DRAFT_490462</name>
</gene>
<dbReference type="EMBL" id="KZ613816">
    <property type="protein sequence ID" value="PMD59377.1"/>
    <property type="molecule type" value="Genomic_DNA"/>
</dbReference>
<evidence type="ECO:0008006" key="3">
    <source>
        <dbReference type="Google" id="ProtNLM"/>
    </source>
</evidence>
<reference evidence="1 2" key="1">
    <citation type="submission" date="2016-04" db="EMBL/GenBank/DDBJ databases">
        <title>A degradative enzymes factory behind the ericoid mycorrhizal symbiosis.</title>
        <authorList>
            <consortium name="DOE Joint Genome Institute"/>
            <person name="Martino E."/>
            <person name="Morin E."/>
            <person name="Grelet G."/>
            <person name="Kuo A."/>
            <person name="Kohler A."/>
            <person name="Daghino S."/>
            <person name="Barry K."/>
            <person name="Choi C."/>
            <person name="Cichocki N."/>
            <person name="Clum A."/>
            <person name="Copeland A."/>
            <person name="Hainaut M."/>
            <person name="Haridas S."/>
            <person name="Labutti K."/>
            <person name="Lindquist E."/>
            <person name="Lipzen A."/>
            <person name="Khouja H.-R."/>
            <person name="Murat C."/>
            <person name="Ohm R."/>
            <person name="Olson A."/>
            <person name="Spatafora J."/>
            <person name="Veneault-Fourrey C."/>
            <person name="Henrissat B."/>
            <person name="Grigoriev I."/>
            <person name="Martin F."/>
            <person name="Perotto S."/>
        </authorList>
    </citation>
    <scope>NUCLEOTIDE SEQUENCE [LARGE SCALE GENOMIC DNA]</scope>
    <source>
        <strain evidence="1 2">E</strain>
    </source>
</reference>